<accession>A0ABW1VUG2</accession>
<dbReference type="EMBL" id="JBHSUB010000006">
    <property type="protein sequence ID" value="MFC6377391.1"/>
    <property type="molecule type" value="Genomic_DNA"/>
</dbReference>
<dbReference type="NCBIfam" id="TIGR00205">
    <property type="entry name" value="fliE"/>
    <property type="match status" value="1"/>
</dbReference>
<name>A0ABW1VUG2_9GAMM</name>
<dbReference type="RefSeq" id="WP_385946840.1">
    <property type="nucleotide sequence ID" value="NZ_JBHSUB010000006.1"/>
</dbReference>
<evidence type="ECO:0000313" key="7">
    <source>
        <dbReference type="Proteomes" id="UP001596230"/>
    </source>
</evidence>
<keyword evidence="6" id="KW-0969">Cilium</keyword>
<sequence length="102" mass="11036">MNSLLQQIDRGIIPVSAGTERLSGVDTQAGEFSGILHQALNNLSERYQKAQNKAEAFEAGIPGVSLNDVMIDQQKAALSLQMGVQVRNKLVSAYTDIMNMSV</sequence>
<evidence type="ECO:0000256" key="5">
    <source>
        <dbReference type="HAMAP-Rule" id="MF_00724"/>
    </source>
</evidence>
<gene>
    <name evidence="5 6" type="primary">fliE</name>
    <name evidence="6" type="ORF">ACFP9W_04695</name>
</gene>
<comment type="caution">
    <text evidence="6">The sequence shown here is derived from an EMBL/GenBank/DDBJ whole genome shotgun (WGS) entry which is preliminary data.</text>
</comment>
<protein>
    <recommendedName>
        <fullName evidence="3 5">Flagellar hook-basal body complex protein FliE</fullName>
    </recommendedName>
</protein>
<comment type="subcellular location">
    <subcellularLocation>
        <location evidence="1 5">Bacterial flagellum basal body</location>
    </subcellularLocation>
</comment>
<dbReference type="PRINTS" id="PR01006">
    <property type="entry name" value="FLGHOOKFLIE"/>
</dbReference>
<keyword evidence="6" id="KW-0966">Cell projection</keyword>
<evidence type="ECO:0000256" key="1">
    <source>
        <dbReference type="ARBA" id="ARBA00004117"/>
    </source>
</evidence>
<keyword evidence="4 5" id="KW-0975">Bacterial flagellum</keyword>
<dbReference type="Proteomes" id="UP001596230">
    <property type="component" value="Unassembled WGS sequence"/>
</dbReference>
<reference evidence="7" key="1">
    <citation type="journal article" date="2019" name="Int. J. Syst. Evol. Microbiol.">
        <title>The Global Catalogue of Microorganisms (GCM) 10K type strain sequencing project: providing services to taxonomists for standard genome sequencing and annotation.</title>
        <authorList>
            <consortium name="The Broad Institute Genomics Platform"/>
            <consortium name="The Broad Institute Genome Sequencing Center for Infectious Disease"/>
            <person name="Wu L."/>
            <person name="Ma J."/>
        </authorList>
    </citation>
    <scope>NUCLEOTIDE SEQUENCE [LARGE SCALE GENOMIC DNA]</scope>
    <source>
        <strain evidence="7">CGMCC 1.18518</strain>
    </source>
</reference>
<dbReference type="PANTHER" id="PTHR34653">
    <property type="match status" value="1"/>
</dbReference>
<dbReference type="PANTHER" id="PTHR34653:SF1">
    <property type="entry name" value="FLAGELLAR HOOK-BASAL BODY COMPLEX PROTEIN FLIE"/>
    <property type="match status" value="1"/>
</dbReference>
<keyword evidence="6" id="KW-0282">Flagellum</keyword>
<keyword evidence="7" id="KW-1185">Reference proteome</keyword>
<proteinExistence type="inferred from homology"/>
<comment type="similarity">
    <text evidence="2 5">Belongs to the FliE family.</text>
</comment>
<evidence type="ECO:0000313" key="6">
    <source>
        <dbReference type="EMBL" id="MFC6377391.1"/>
    </source>
</evidence>
<organism evidence="6 7">
    <name type="scientific">Tatumella terrea</name>
    <dbReference type="NCBI Taxonomy" id="419007"/>
    <lineage>
        <taxon>Bacteria</taxon>
        <taxon>Pseudomonadati</taxon>
        <taxon>Pseudomonadota</taxon>
        <taxon>Gammaproteobacteria</taxon>
        <taxon>Enterobacterales</taxon>
        <taxon>Erwiniaceae</taxon>
        <taxon>Tatumella</taxon>
    </lineage>
</organism>
<evidence type="ECO:0000256" key="3">
    <source>
        <dbReference type="ARBA" id="ARBA00018024"/>
    </source>
</evidence>
<evidence type="ECO:0000256" key="4">
    <source>
        <dbReference type="ARBA" id="ARBA00023143"/>
    </source>
</evidence>
<dbReference type="HAMAP" id="MF_00724">
    <property type="entry name" value="FliE"/>
    <property type="match status" value="1"/>
</dbReference>
<dbReference type="Pfam" id="PF02049">
    <property type="entry name" value="FliE"/>
    <property type="match status" value="1"/>
</dbReference>
<evidence type="ECO:0000256" key="2">
    <source>
        <dbReference type="ARBA" id="ARBA00009272"/>
    </source>
</evidence>
<dbReference type="InterPro" id="IPR001624">
    <property type="entry name" value="FliE"/>
</dbReference>